<dbReference type="SUPFAM" id="SSF63862">
    <property type="entry name" value="Thiamin pyrophosphokinase, substrate-binding domain"/>
    <property type="match status" value="1"/>
</dbReference>
<dbReference type="AlphaFoldDB" id="A0A6N2UBF4"/>
<dbReference type="GO" id="GO:0006772">
    <property type="term" value="P:thiamine metabolic process"/>
    <property type="evidence" value="ECO:0007669"/>
    <property type="project" value="UniProtKB-UniRule"/>
</dbReference>
<reference evidence="7" key="1">
    <citation type="submission" date="2019-11" db="EMBL/GenBank/DDBJ databases">
        <authorList>
            <person name="Feng L."/>
        </authorList>
    </citation>
    <scope>NUCLEOTIDE SEQUENCE</scope>
    <source>
        <strain evidence="7">BgluceraseaLFYP119</strain>
    </source>
</reference>
<dbReference type="InterPro" id="IPR053149">
    <property type="entry name" value="TPK"/>
</dbReference>
<dbReference type="InterPro" id="IPR007371">
    <property type="entry name" value="TPK_catalytic"/>
</dbReference>
<dbReference type="GO" id="GO:0016301">
    <property type="term" value="F:kinase activity"/>
    <property type="evidence" value="ECO:0007669"/>
    <property type="project" value="UniProtKB-KW"/>
</dbReference>
<dbReference type="InterPro" id="IPR007373">
    <property type="entry name" value="Thiamin_PyroPKinase_B1-bd"/>
</dbReference>
<dbReference type="SMART" id="SM00983">
    <property type="entry name" value="TPK_B1_binding"/>
    <property type="match status" value="1"/>
</dbReference>
<dbReference type="InterPro" id="IPR036759">
    <property type="entry name" value="TPK_catalytic_sf"/>
</dbReference>
<evidence type="ECO:0000256" key="5">
    <source>
        <dbReference type="NCBIfam" id="TIGR01378"/>
    </source>
</evidence>
<dbReference type="PANTHER" id="PTHR41299">
    <property type="entry name" value="THIAMINE PYROPHOSPHOKINASE"/>
    <property type="match status" value="1"/>
</dbReference>
<accession>A0A6N2UBF4</accession>
<dbReference type="Gene3D" id="3.40.50.10240">
    <property type="entry name" value="Thiamin pyrophosphokinase, catalytic domain"/>
    <property type="match status" value="1"/>
</dbReference>
<evidence type="ECO:0000256" key="3">
    <source>
        <dbReference type="ARBA" id="ARBA00022777"/>
    </source>
</evidence>
<keyword evidence="3 7" id="KW-0418">Kinase</keyword>
<evidence type="ECO:0000259" key="6">
    <source>
        <dbReference type="SMART" id="SM00983"/>
    </source>
</evidence>
<feature type="domain" description="Thiamin pyrophosphokinase thiamin-binding" evidence="6">
    <location>
        <begin position="146"/>
        <end position="213"/>
    </location>
</feature>
<dbReference type="NCBIfam" id="TIGR01378">
    <property type="entry name" value="thi_PPkinase"/>
    <property type="match status" value="1"/>
</dbReference>
<proteinExistence type="predicted"/>
<dbReference type="InterPro" id="IPR006282">
    <property type="entry name" value="Thi_PPkinase"/>
</dbReference>
<keyword evidence="2" id="KW-0547">Nucleotide-binding</keyword>
<dbReference type="Pfam" id="PF04263">
    <property type="entry name" value="TPK_catalytic"/>
    <property type="match status" value="1"/>
</dbReference>
<dbReference type="GO" id="GO:0009229">
    <property type="term" value="P:thiamine diphosphate biosynthetic process"/>
    <property type="evidence" value="ECO:0007669"/>
    <property type="project" value="InterPro"/>
</dbReference>
<dbReference type="PANTHER" id="PTHR41299:SF1">
    <property type="entry name" value="THIAMINE PYROPHOSPHOKINASE"/>
    <property type="match status" value="1"/>
</dbReference>
<protein>
    <recommendedName>
        <fullName evidence="5">Thiamine diphosphokinase</fullName>
        <ecNumber evidence="5">2.7.6.2</ecNumber>
    </recommendedName>
</protein>
<dbReference type="EC" id="2.7.6.2" evidence="5"/>
<dbReference type="EMBL" id="CACRST010000018">
    <property type="protein sequence ID" value="VYT14232.1"/>
    <property type="molecule type" value="Genomic_DNA"/>
</dbReference>
<dbReference type="InterPro" id="IPR036371">
    <property type="entry name" value="TPK_B1-bd_sf"/>
</dbReference>
<evidence type="ECO:0000256" key="1">
    <source>
        <dbReference type="ARBA" id="ARBA00022679"/>
    </source>
</evidence>
<keyword evidence="4" id="KW-0067">ATP-binding</keyword>
<evidence type="ECO:0000313" key="7">
    <source>
        <dbReference type="EMBL" id="VYT14232.1"/>
    </source>
</evidence>
<dbReference type="Pfam" id="PF04265">
    <property type="entry name" value="TPK_B1_binding"/>
    <property type="match status" value="1"/>
</dbReference>
<gene>
    <name evidence="7" type="primary">thiN</name>
    <name evidence="7" type="ORF">BGLFYP119_01975</name>
</gene>
<dbReference type="SUPFAM" id="SSF63999">
    <property type="entry name" value="Thiamin pyrophosphokinase, catalytic domain"/>
    <property type="match status" value="1"/>
</dbReference>
<dbReference type="GO" id="GO:0030975">
    <property type="term" value="F:thiamine binding"/>
    <property type="evidence" value="ECO:0007669"/>
    <property type="project" value="InterPro"/>
</dbReference>
<name>A0A6N2UBF4_9FIRM</name>
<organism evidence="7">
    <name type="scientific">Blautia glucerasea</name>
    <dbReference type="NCBI Taxonomy" id="536633"/>
    <lineage>
        <taxon>Bacteria</taxon>
        <taxon>Bacillati</taxon>
        <taxon>Bacillota</taxon>
        <taxon>Clostridia</taxon>
        <taxon>Lachnospirales</taxon>
        <taxon>Lachnospiraceae</taxon>
        <taxon>Blautia</taxon>
    </lineage>
</organism>
<evidence type="ECO:0000256" key="4">
    <source>
        <dbReference type="ARBA" id="ARBA00022840"/>
    </source>
</evidence>
<dbReference type="GO" id="GO:0004788">
    <property type="term" value="F:thiamine diphosphokinase activity"/>
    <property type="evidence" value="ECO:0007669"/>
    <property type="project" value="UniProtKB-UniRule"/>
</dbReference>
<dbReference type="CDD" id="cd07995">
    <property type="entry name" value="TPK"/>
    <property type="match status" value="1"/>
</dbReference>
<keyword evidence="1 7" id="KW-0808">Transferase</keyword>
<sequence>MKNAVIVSGGNIDQDFALDFLKKYKTEETWLIAADRGLEFFEKNGIRPDTAVGDFDSLSVEGQNYLKTLTDTEVIRLRPEKDDSDTQSAACFAMDRGAKRIVILGATGNRIDHLLANFGLLVLGKERGAEISLLDPWNYMKLISSGTVLKRSEQFGKYVSFFSLDGDVPGLTLKGFKYPLDRHYLKASDSGLTVSNEIVAEEATVEFDRGILLMLMTRD</sequence>
<dbReference type="GO" id="GO:0005524">
    <property type="term" value="F:ATP binding"/>
    <property type="evidence" value="ECO:0007669"/>
    <property type="project" value="UniProtKB-KW"/>
</dbReference>
<dbReference type="RefSeq" id="WP_156354437.1">
    <property type="nucleotide sequence ID" value="NZ_CACRST010000018.1"/>
</dbReference>
<evidence type="ECO:0000256" key="2">
    <source>
        <dbReference type="ARBA" id="ARBA00022741"/>
    </source>
</evidence>